<name>A0A368N0Q7_9FLAO</name>
<comment type="caution">
    <text evidence="1">The sequence shown here is derived from an EMBL/GenBank/DDBJ whole genome shotgun (WGS) entry which is preliminary data.</text>
</comment>
<dbReference type="Proteomes" id="UP000252172">
    <property type="component" value="Unassembled WGS sequence"/>
</dbReference>
<protein>
    <submittedName>
        <fullName evidence="1">Uncharacterized protein</fullName>
    </submittedName>
</protein>
<proteinExistence type="predicted"/>
<gene>
    <name evidence="1" type="ORF">DQ356_03525</name>
</gene>
<dbReference type="OrthoDB" id="1271311at2"/>
<evidence type="ECO:0000313" key="1">
    <source>
        <dbReference type="EMBL" id="RCU44097.1"/>
    </source>
</evidence>
<dbReference type="EMBL" id="QPIE01000002">
    <property type="protein sequence ID" value="RCU44097.1"/>
    <property type="molecule type" value="Genomic_DNA"/>
</dbReference>
<dbReference type="AlphaFoldDB" id="A0A368N0Q7"/>
<dbReference type="PROSITE" id="PS51257">
    <property type="entry name" value="PROKAR_LIPOPROTEIN"/>
    <property type="match status" value="1"/>
</dbReference>
<reference evidence="1 2" key="1">
    <citation type="submission" date="2018-07" db="EMBL/GenBank/DDBJ databases">
        <title>Chryseobacterium lacus sp. nov., isolated from lake water.</title>
        <authorList>
            <person name="Li C.-M."/>
        </authorList>
    </citation>
    <scope>NUCLEOTIDE SEQUENCE [LARGE SCALE GENOMIC DNA]</scope>
    <source>
        <strain evidence="1 2">YLOS41</strain>
    </source>
</reference>
<keyword evidence="2" id="KW-1185">Reference proteome</keyword>
<accession>A0A368N0Q7</accession>
<dbReference type="RefSeq" id="WP_114303076.1">
    <property type="nucleotide sequence ID" value="NZ_QPIE01000002.1"/>
</dbReference>
<organism evidence="1 2">
    <name type="scientific">Chryseobacterium lacus</name>
    <dbReference type="NCBI Taxonomy" id="2058346"/>
    <lineage>
        <taxon>Bacteria</taxon>
        <taxon>Pseudomonadati</taxon>
        <taxon>Bacteroidota</taxon>
        <taxon>Flavobacteriia</taxon>
        <taxon>Flavobacteriales</taxon>
        <taxon>Weeksellaceae</taxon>
        <taxon>Chryseobacterium group</taxon>
        <taxon>Chryseobacterium</taxon>
    </lineage>
</organism>
<evidence type="ECO:0000313" key="2">
    <source>
        <dbReference type="Proteomes" id="UP000252172"/>
    </source>
</evidence>
<sequence>MKNIFFLLIFIFLIVASCRKEEPLQNIDQIIHLYIDSLGKDMLNKNIPGSYFSVSMNDVDGATDNAPVTVNLKKNADTISYIEYIAGATRLLTDSVADKKMYRSRIALQLVSRINDSTQSVSRDTLILNYTYTPNLFQISSALYNHQLVFTKKDGPPNVIKIHK</sequence>